<dbReference type="PIRSF" id="PIRSF005096">
    <property type="entry name" value="GALM"/>
    <property type="match status" value="1"/>
</dbReference>
<comment type="catalytic activity">
    <reaction evidence="5">
        <text>alpha-D-glucose = beta-D-glucose</text>
        <dbReference type="Rhea" id="RHEA:10264"/>
        <dbReference type="ChEBI" id="CHEBI:15903"/>
        <dbReference type="ChEBI" id="CHEBI:17925"/>
        <dbReference type="EC" id="5.1.3.3"/>
    </reaction>
</comment>
<dbReference type="AlphaFoldDB" id="A0A1G8ZUB3"/>
<dbReference type="CDD" id="cd09019">
    <property type="entry name" value="galactose_mutarotase_like"/>
    <property type="match status" value="1"/>
</dbReference>
<proteinExistence type="inferred from homology"/>
<dbReference type="EMBL" id="FNFL01000003">
    <property type="protein sequence ID" value="SDK18591.1"/>
    <property type="molecule type" value="Genomic_DNA"/>
</dbReference>
<evidence type="ECO:0000256" key="4">
    <source>
        <dbReference type="ARBA" id="ARBA00023277"/>
    </source>
</evidence>
<evidence type="ECO:0000256" key="5">
    <source>
        <dbReference type="PIRNR" id="PIRNR005096"/>
    </source>
</evidence>
<dbReference type="PANTHER" id="PTHR10091:SF0">
    <property type="entry name" value="GALACTOSE MUTAROTASE"/>
    <property type="match status" value="1"/>
</dbReference>
<keyword evidence="10" id="KW-1185">Reference proteome</keyword>
<evidence type="ECO:0000256" key="7">
    <source>
        <dbReference type="PIRSR" id="PIRSR005096-2"/>
    </source>
</evidence>
<evidence type="ECO:0000256" key="6">
    <source>
        <dbReference type="PIRSR" id="PIRSR005096-1"/>
    </source>
</evidence>
<dbReference type="GO" id="GO:0030246">
    <property type="term" value="F:carbohydrate binding"/>
    <property type="evidence" value="ECO:0007669"/>
    <property type="project" value="InterPro"/>
</dbReference>
<dbReference type="Pfam" id="PF01263">
    <property type="entry name" value="Aldose_epim"/>
    <property type="match status" value="1"/>
</dbReference>
<dbReference type="GO" id="GO:0033499">
    <property type="term" value="P:galactose catabolic process via UDP-galactose, Leloir pathway"/>
    <property type="evidence" value="ECO:0007669"/>
    <property type="project" value="TreeGrafter"/>
</dbReference>
<dbReference type="EC" id="5.1.3.3" evidence="5"/>
<organism evidence="9 10">
    <name type="scientific">Sediminibacillus albus</name>
    <dbReference type="NCBI Taxonomy" id="407036"/>
    <lineage>
        <taxon>Bacteria</taxon>
        <taxon>Bacillati</taxon>
        <taxon>Bacillota</taxon>
        <taxon>Bacilli</taxon>
        <taxon>Bacillales</taxon>
        <taxon>Bacillaceae</taxon>
        <taxon>Sediminibacillus</taxon>
    </lineage>
</organism>
<dbReference type="InterPro" id="IPR014718">
    <property type="entry name" value="GH-type_carb-bd"/>
</dbReference>
<dbReference type="InterPro" id="IPR047215">
    <property type="entry name" value="Galactose_mutarotase-like"/>
</dbReference>
<dbReference type="UniPathway" id="UPA00242"/>
<dbReference type="SUPFAM" id="SSF74650">
    <property type="entry name" value="Galactose mutarotase-like"/>
    <property type="match status" value="1"/>
</dbReference>
<dbReference type="NCBIfam" id="NF008277">
    <property type="entry name" value="PRK11055.1"/>
    <property type="match status" value="1"/>
</dbReference>
<dbReference type="GO" id="GO:0006006">
    <property type="term" value="P:glucose metabolic process"/>
    <property type="evidence" value="ECO:0007669"/>
    <property type="project" value="TreeGrafter"/>
</dbReference>
<evidence type="ECO:0000313" key="9">
    <source>
        <dbReference type="EMBL" id="SDK18591.1"/>
    </source>
</evidence>
<reference evidence="9 10" key="1">
    <citation type="submission" date="2016-10" db="EMBL/GenBank/DDBJ databases">
        <authorList>
            <person name="de Groot N.N."/>
        </authorList>
    </citation>
    <scope>NUCLEOTIDE SEQUENCE [LARGE SCALE GENOMIC DNA]</scope>
    <source>
        <strain evidence="9 10">CGMCC 1.6502</strain>
    </source>
</reference>
<feature type="active site" description="Proton acceptor" evidence="6">
    <location>
        <position position="313"/>
    </location>
</feature>
<evidence type="ECO:0000313" key="10">
    <source>
        <dbReference type="Proteomes" id="UP000198694"/>
    </source>
</evidence>
<sequence>MQINQEEITLSNQQKWTRFTLKNDLGMEVSCLDFGGIITDILVPDINGKMENVVIGYQNEEDYLDNPNYFGALIGRVAGRIAGSSFTLEGKKYRLPANEGSNHLHGGPNAFNKVIWETAVFEEDNQAGVTFSRQSNDGENGYPGNVKMQITYTLDNQNNLVVTYRGKSDQDTFLTTTNHSYFNLSGDLKNGIQEHKITIDSSQFVELDNNLIPTGRKLATEGTVFDFRHGRQIRDGIDSTYEQNQFAGNGYDHYFIFDHHQPEQVIVFDEKSRRQMTVKTDQPGMVMYTSNTLKPGLNLKEGNSQPYLGICLETQASPASIHHEGFPSCFLAKDEDYFTQTSFHFEVK</sequence>
<dbReference type="Proteomes" id="UP000198694">
    <property type="component" value="Unassembled WGS sequence"/>
</dbReference>
<keyword evidence="4 5" id="KW-0119">Carbohydrate metabolism</keyword>
<comment type="pathway">
    <text evidence="1 5">Carbohydrate metabolism; hexose metabolism.</text>
</comment>
<feature type="binding site" evidence="7">
    <location>
        <position position="252"/>
    </location>
    <ligand>
        <name>beta-D-galactose</name>
        <dbReference type="ChEBI" id="CHEBI:27667"/>
    </ligand>
</feature>
<dbReference type="RefSeq" id="WP_093214069.1">
    <property type="nucleotide sequence ID" value="NZ_FNFL01000003.1"/>
</dbReference>
<evidence type="ECO:0000256" key="2">
    <source>
        <dbReference type="ARBA" id="ARBA00006206"/>
    </source>
</evidence>
<name>A0A1G8ZUB3_9BACI</name>
<dbReference type="OrthoDB" id="9779408at2"/>
<feature type="binding site" evidence="8">
    <location>
        <begin position="179"/>
        <end position="181"/>
    </location>
    <ligand>
        <name>beta-D-galactose</name>
        <dbReference type="ChEBI" id="CHEBI:27667"/>
    </ligand>
</feature>
<comment type="similarity">
    <text evidence="2 5">Belongs to the aldose epimerase family.</text>
</comment>
<evidence type="ECO:0000256" key="8">
    <source>
        <dbReference type="PIRSR" id="PIRSR005096-3"/>
    </source>
</evidence>
<dbReference type="STRING" id="407036.SAMN05216243_2226"/>
<evidence type="ECO:0000256" key="1">
    <source>
        <dbReference type="ARBA" id="ARBA00005028"/>
    </source>
</evidence>
<dbReference type="PANTHER" id="PTHR10091">
    <property type="entry name" value="ALDOSE-1-EPIMERASE"/>
    <property type="match status" value="1"/>
</dbReference>
<dbReference type="InterPro" id="IPR011013">
    <property type="entry name" value="Gal_mutarotase_sf_dom"/>
</dbReference>
<keyword evidence="3 5" id="KW-0413">Isomerase</keyword>
<accession>A0A1G8ZUB3</accession>
<dbReference type="GO" id="GO:0004034">
    <property type="term" value="F:aldose 1-epimerase activity"/>
    <property type="evidence" value="ECO:0007669"/>
    <property type="project" value="UniProtKB-EC"/>
</dbReference>
<gene>
    <name evidence="9" type="ORF">SAMN05216243_2226</name>
</gene>
<protein>
    <recommendedName>
        <fullName evidence="5">Aldose 1-epimerase</fullName>
        <ecNumber evidence="5">5.1.3.3</ecNumber>
    </recommendedName>
</protein>
<dbReference type="Gene3D" id="2.70.98.10">
    <property type="match status" value="1"/>
</dbReference>
<feature type="active site" description="Proton donor" evidence="6">
    <location>
        <position position="179"/>
    </location>
</feature>
<dbReference type="GO" id="GO:0005737">
    <property type="term" value="C:cytoplasm"/>
    <property type="evidence" value="ECO:0007669"/>
    <property type="project" value="TreeGrafter"/>
</dbReference>
<evidence type="ECO:0000256" key="3">
    <source>
        <dbReference type="ARBA" id="ARBA00023235"/>
    </source>
</evidence>
<dbReference type="InterPro" id="IPR015443">
    <property type="entry name" value="Aldose_1-epimerase"/>
</dbReference>
<dbReference type="InterPro" id="IPR008183">
    <property type="entry name" value="Aldose_1/G6P_1-epimerase"/>
</dbReference>